<feature type="transmembrane region" description="Helical" evidence="5">
    <location>
        <begin position="191"/>
        <end position="211"/>
    </location>
</feature>
<evidence type="ECO:0000256" key="5">
    <source>
        <dbReference type="SAM" id="Phobius"/>
    </source>
</evidence>
<feature type="transmembrane region" description="Helical" evidence="5">
    <location>
        <begin position="97"/>
        <end position="116"/>
    </location>
</feature>
<accession>A0AAU6NXI7</accession>
<keyword evidence="9" id="KW-1185">Reference proteome</keyword>
<feature type="transmembrane region" description="Helical" evidence="5">
    <location>
        <begin position="314"/>
        <end position="337"/>
    </location>
</feature>
<dbReference type="InterPro" id="IPR049453">
    <property type="entry name" value="Memb_transporter_dom"/>
</dbReference>
<feature type="transmembrane region" description="Helical" evidence="5">
    <location>
        <begin position="149"/>
        <end position="170"/>
    </location>
</feature>
<feature type="transmembrane region" description="Helical" evidence="5">
    <location>
        <begin position="123"/>
        <end position="143"/>
    </location>
</feature>
<protein>
    <submittedName>
        <fullName evidence="7">FUSC family protein</fullName>
    </submittedName>
</protein>
<name>A0AAU6NXI7_9FLAO</name>
<keyword evidence="2 5" id="KW-0812">Transmembrane</keyword>
<evidence type="ECO:0000256" key="3">
    <source>
        <dbReference type="ARBA" id="ARBA00022989"/>
    </source>
</evidence>
<dbReference type="Proteomes" id="UP001368318">
    <property type="component" value="Chromosome"/>
</dbReference>
<dbReference type="KEGG" id="mcaa:R3L15_09990"/>
<evidence type="ECO:0000313" key="9">
    <source>
        <dbReference type="Proteomes" id="UP001368318"/>
    </source>
</evidence>
<organism evidence="7 9">
    <name type="scientific">Mangrovimonas cancribranchiae</name>
    <dbReference type="NCBI Taxonomy" id="3080055"/>
    <lineage>
        <taxon>Bacteria</taxon>
        <taxon>Pseudomonadati</taxon>
        <taxon>Bacteroidota</taxon>
        <taxon>Flavobacteriia</taxon>
        <taxon>Flavobacteriales</taxon>
        <taxon>Flavobacteriaceae</taxon>
        <taxon>Mangrovimonas</taxon>
    </lineage>
</organism>
<dbReference type="GO" id="GO:0016020">
    <property type="term" value="C:membrane"/>
    <property type="evidence" value="ECO:0007669"/>
    <property type="project" value="UniProtKB-SubCell"/>
</dbReference>
<reference evidence="7 9" key="1">
    <citation type="submission" date="2023-10" db="EMBL/GenBank/DDBJ databases">
        <title>Culture-based analysis of two novel bacteria associated with mangrove crab gills.</title>
        <authorList>
            <person name="Yang X."/>
            <person name="Garuglieri E."/>
            <person name="Van Goethem M.W."/>
            <person name="Fusi M."/>
            <person name="Marasco R."/>
            <person name="Daffonchio D.G."/>
        </authorList>
    </citation>
    <scope>NUCLEOTIDE SEQUENCE [LARGE SCALE GENOMIC DNA]</scope>
    <source>
        <strain evidence="8">UG2-1</strain>
        <strain evidence="7">UG2-2</strain>
        <strain evidence="9">UG2_2</strain>
    </source>
</reference>
<dbReference type="EMBL" id="CP136925">
    <property type="protein sequence ID" value="WXA12453.1"/>
    <property type="molecule type" value="Genomic_DNA"/>
</dbReference>
<dbReference type="AlphaFoldDB" id="A0AAU6NXI7"/>
<dbReference type="RefSeq" id="WP_338731461.1">
    <property type="nucleotide sequence ID" value="NZ_CP136924.1"/>
</dbReference>
<dbReference type="Pfam" id="PF13515">
    <property type="entry name" value="FUSC_2"/>
    <property type="match status" value="1"/>
</dbReference>
<evidence type="ECO:0000256" key="1">
    <source>
        <dbReference type="ARBA" id="ARBA00004141"/>
    </source>
</evidence>
<evidence type="ECO:0000256" key="4">
    <source>
        <dbReference type="ARBA" id="ARBA00023136"/>
    </source>
</evidence>
<keyword evidence="4 5" id="KW-0472">Membrane</keyword>
<dbReference type="EMBL" id="CP136924">
    <property type="protein sequence ID" value="WXA02385.1"/>
    <property type="molecule type" value="Genomic_DNA"/>
</dbReference>
<feature type="domain" description="Integral membrane bound transporter" evidence="6">
    <location>
        <begin position="203"/>
        <end position="331"/>
    </location>
</feature>
<keyword evidence="3 5" id="KW-1133">Transmembrane helix</keyword>
<gene>
    <name evidence="8" type="ORF">R3L15_09990</name>
    <name evidence="7" type="ORF">R3L16_11595</name>
</gene>
<evidence type="ECO:0000313" key="8">
    <source>
        <dbReference type="EMBL" id="WXA12453.1"/>
    </source>
</evidence>
<comment type="subcellular location">
    <subcellularLocation>
        <location evidence="1">Membrane</location>
        <topology evidence="1">Multi-pass membrane protein</topology>
    </subcellularLocation>
</comment>
<evidence type="ECO:0000313" key="7">
    <source>
        <dbReference type="EMBL" id="WXA02385.1"/>
    </source>
</evidence>
<feature type="transmembrane region" description="Helical" evidence="5">
    <location>
        <begin position="48"/>
        <end position="64"/>
    </location>
</feature>
<proteinExistence type="predicted"/>
<sequence>MIKKITNEFQLLFSFKGKKTKWQKPLLTTFSIGLPLLLGLYFDNLQYGLSACLSGLIIIYLPESGTFTNRILTLLICSFGFMVSSAIGYIFSFKPLVSIVAFGVFSMTVHWITLFYKTAPPRSFFFILIAAMTICQPFDIELIPIKVGLMALGTMLTLTSALIYLFILSLRQIKTKNKIIPIFEKNTSADIWETLIYGAIMSIALAIGHIFELNNPYWIPISSAAVMQGASLYQIRQRMFQRILGTFVGIGFTWVLFYFIDFNPLLICVTIIILQLAIEMLIVKQYAVAVVFITPFTILLNEAANPLFQTPNTLIALRLEEIIIGSILGAIGGWLLYKEKIRYASINKIESLINNDHTTNFKRNAGRSE</sequence>
<evidence type="ECO:0000259" key="6">
    <source>
        <dbReference type="Pfam" id="PF13515"/>
    </source>
</evidence>
<evidence type="ECO:0000256" key="2">
    <source>
        <dbReference type="ARBA" id="ARBA00022692"/>
    </source>
</evidence>
<feature type="transmembrane region" description="Helical" evidence="5">
    <location>
        <begin position="25"/>
        <end position="42"/>
    </location>
</feature>
<feature type="transmembrane region" description="Helical" evidence="5">
    <location>
        <begin position="71"/>
        <end position="91"/>
    </location>
</feature>